<name>A0A8H8DKW6_9FUNG</name>
<sequence>MFFAMQAAHFSLLGSGPRLWQVPGVGTRRAFSRGCHARRERAPRRRPETSSRRFAHEGSESCRLQTRRSTGSAGCGRTPAEPSRPRSARRAGAFRTPPP</sequence>
<dbReference type="EMBL" id="JAEFCI010002373">
    <property type="protein sequence ID" value="KAG5462279.1"/>
    <property type="molecule type" value="Genomic_DNA"/>
</dbReference>
<feature type="compositionally biased region" description="Basic residues" evidence="1">
    <location>
        <begin position="35"/>
        <end position="44"/>
    </location>
</feature>
<evidence type="ECO:0000313" key="2">
    <source>
        <dbReference type="EMBL" id="KAG5462279.1"/>
    </source>
</evidence>
<dbReference type="Proteomes" id="UP000673691">
    <property type="component" value="Unassembled WGS sequence"/>
</dbReference>
<accession>A0A8H8DKW6</accession>
<organism evidence="2 3">
    <name type="scientific">Olpidium bornovanus</name>
    <dbReference type="NCBI Taxonomy" id="278681"/>
    <lineage>
        <taxon>Eukaryota</taxon>
        <taxon>Fungi</taxon>
        <taxon>Fungi incertae sedis</taxon>
        <taxon>Olpidiomycota</taxon>
        <taxon>Olpidiomycotina</taxon>
        <taxon>Olpidiomycetes</taxon>
        <taxon>Olpidiales</taxon>
        <taxon>Olpidiaceae</taxon>
        <taxon>Olpidium</taxon>
    </lineage>
</organism>
<gene>
    <name evidence="2" type="ORF">BJ554DRAFT_5418</name>
</gene>
<keyword evidence="3" id="KW-1185">Reference proteome</keyword>
<reference evidence="2 3" key="1">
    <citation type="journal article" name="Sci. Rep.">
        <title>Genome-scale phylogenetic analyses confirm Olpidium as the closest living zoosporic fungus to the non-flagellated, terrestrial fungi.</title>
        <authorList>
            <person name="Chang Y."/>
            <person name="Rochon D."/>
            <person name="Sekimoto S."/>
            <person name="Wang Y."/>
            <person name="Chovatia M."/>
            <person name="Sandor L."/>
            <person name="Salamov A."/>
            <person name="Grigoriev I.V."/>
            <person name="Stajich J.E."/>
            <person name="Spatafora J.W."/>
        </authorList>
    </citation>
    <scope>NUCLEOTIDE SEQUENCE [LARGE SCALE GENOMIC DNA]</scope>
    <source>
        <strain evidence="2">S191</strain>
    </source>
</reference>
<feature type="region of interest" description="Disordered" evidence="1">
    <location>
        <begin position="29"/>
        <end position="99"/>
    </location>
</feature>
<feature type="compositionally biased region" description="Basic and acidic residues" evidence="1">
    <location>
        <begin position="45"/>
        <end position="60"/>
    </location>
</feature>
<protein>
    <submittedName>
        <fullName evidence="2">Uncharacterized protein</fullName>
    </submittedName>
</protein>
<dbReference type="AlphaFoldDB" id="A0A8H8DKW6"/>
<feature type="compositionally biased region" description="Polar residues" evidence="1">
    <location>
        <begin position="62"/>
        <end position="72"/>
    </location>
</feature>
<proteinExistence type="predicted"/>
<evidence type="ECO:0000313" key="3">
    <source>
        <dbReference type="Proteomes" id="UP000673691"/>
    </source>
</evidence>
<evidence type="ECO:0000256" key="1">
    <source>
        <dbReference type="SAM" id="MobiDB-lite"/>
    </source>
</evidence>
<comment type="caution">
    <text evidence="2">The sequence shown here is derived from an EMBL/GenBank/DDBJ whole genome shotgun (WGS) entry which is preliminary data.</text>
</comment>
<feature type="compositionally biased region" description="Low complexity" evidence="1">
    <location>
        <begin position="90"/>
        <end position="99"/>
    </location>
</feature>